<organism evidence="1 2">
    <name type="scientific">Aspergillus phoenicis ATCC 13157</name>
    <dbReference type="NCBI Taxonomy" id="1353007"/>
    <lineage>
        <taxon>Eukaryota</taxon>
        <taxon>Fungi</taxon>
        <taxon>Dikarya</taxon>
        <taxon>Ascomycota</taxon>
        <taxon>Pezizomycotina</taxon>
        <taxon>Eurotiomycetes</taxon>
        <taxon>Eurotiomycetidae</taxon>
        <taxon>Eurotiales</taxon>
        <taxon>Aspergillaceae</taxon>
        <taxon>Aspergillus</taxon>
    </lineage>
</organism>
<protein>
    <submittedName>
        <fullName evidence="1">Uncharacterized protein</fullName>
    </submittedName>
</protein>
<sequence length="168" mass="19276">MLFTPCNKLICILLADIQYPALKGKIRKDKVIKPISTEAPFNWRWNMRNLKDMARQEFHSIFAKTPNWSDHEQIYLPLRVRHQFAGRSKVSLTIAYCFINGHGGIWEHPRRPKMQLLATDNALLIVGGILTFGAALYNLSPNQPEGHEQSLLSQWGRPLDSLPRCTVQ</sequence>
<dbReference type="EMBL" id="KZ851854">
    <property type="protein sequence ID" value="RDK42110.1"/>
    <property type="molecule type" value="Genomic_DNA"/>
</dbReference>
<gene>
    <name evidence="1" type="ORF">M752DRAFT_266762</name>
</gene>
<dbReference type="AlphaFoldDB" id="A0A370PIU8"/>
<evidence type="ECO:0000313" key="2">
    <source>
        <dbReference type="Proteomes" id="UP000254937"/>
    </source>
</evidence>
<accession>A0A370PIU8</accession>
<evidence type="ECO:0000313" key="1">
    <source>
        <dbReference type="EMBL" id="RDK42110.1"/>
    </source>
</evidence>
<proteinExistence type="predicted"/>
<reference evidence="1 2" key="1">
    <citation type="submission" date="2018-07" db="EMBL/GenBank/DDBJ databases">
        <title>Section-level genome sequencing of Aspergillus section Nigri to investigate inter- and intra-species variation.</title>
        <authorList>
            <consortium name="DOE Joint Genome Institute"/>
            <person name="Vesth T.C."/>
            <person name="Nybo J.L."/>
            <person name="Theobald S."/>
            <person name="Frisvad J.C."/>
            <person name="Larsen T.O."/>
            <person name="Nielsen K.F."/>
            <person name="Hoof J.B."/>
            <person name="Brandl J."/>
            <person name="Salamov A."/>
            <person name="Riley R."/>
            <person name="Gladden J.M."/>
            <person name="Phatale P."/>
            <person name="Nielsen M.T."/>
            <person name="Lyhne E.K."/>
            <person name="Kogle M.E."/>
            <person name="Strasser K."/>
            <person name="McDonnell E."/>
            <person name="Barry K."/>
            <person name="Clum A."/>
            <person name="Chen C."/>
            <person name="Nolan M."/>
            <person name="Sandor L."/>
            <person name="Kuo A."/>
            <person name="Lipzen A."/>
            <person name="Hainaut M."/>
            <person name="Drula E."/>
            <person name="Tsang A."/>
            <person name="Magnuson J.K."/>
            <person name="Henrissat B."/>
            <person name="Wiebenga A."/>
            <person name="Simmons B.A."/>
            <person name="Makela M.R."/>
            <person name="De vries R.P."/>
            <person name="Grigoriev I.V."/>
            <person name="Mortensen U.H."/>
            <person name="Baker S.E."/>
            <person name="Andersen M.R."/>
        </authorList>
    </citation>
    <scope>NUCLEOTIDE SEQUENCE [LARGE SCALE GENOMIC DNA]</scope>
    <source>
        <strain evidence="1 2">ATCC 13157</strain>
    </source>
</reference>
<name>A0A370PIU8_ASPPH</name>
<dbReference type="Proteomes" id="UP000254937">
    <property type="component" value="Unassembled WGS sequence"/>
</dbReference>
<keyword evidence="2" id="KW-1185">Reference proteome</keyword>